<accession>A0A5R9FXD3</accession>
<proteinExistence type="predicted"/>
<dbReference type="OrthoDB" id="2066200at2"/>
<evidence type="ECO:0000256" key="1">
    <source>
        <dbReference type="SAM" id="Coils"/>
    </source>
</evidence>
<dbReference type="Proteomes" id="UP000309676">
    <property type="component" value="Unassembled WGS sequence"/>
</dbReference>
<dbReference type="EMBL" id="VCIW01000031">
    <property type="protein sequence ID" value="TLS48682.1"/>
    <property type="molecule type" value="Genomic_DNA"/>
</dbReference>
<reference evidence="2 3" key="1">
    <citation type="submission" date="2019-05" db="EMBL/GenBank/DDBJ databases">
        <authorList>
            <person name="Narsing Rao M.P."/>
            <person name="Li W.J."/>
        </authorList>
    </citation>
    <scope>NUCLEOTIDE SEQUENCE [LARGE SCALE GENOMIC DNA]</scope>
    <source>
        <strain evidence="2 3">SYSU_K30003</strain>
    </source>
</reference>
<evidence type="ECO:0000313" key="3">
    <source>
        <dbReference type="Proteomes" id="UP000309676"/>
    </source>
</evidence>
<dbReference type="AlphaFoldDB" id="A0A5R9FXD3"/>
<keyword evidence="3" id="KW-1185">Reference proteome</keyword>
<keyword evidence="1" id="KW-0175">Coiled coil</keyword>
<feature type="coiled-coil region" evidence="1">
    <location>
        <begin position="65"/>
        <end position="92"/>
    </location>
</feature>
<comment type="caution">
    <text evidence="2">The sequence shown here is derived from an EMBL/GenBank/DDBJ whole genome shotgun (WGS) entry which is preliminary data.</text>
</comment>
<organism evidence="2 3">
    <name type="scientific">Paenibacillus antri</name>
    <dbReference type="NCBI Taxonomy" id="2582848"/>
    <lineage>
        <taxon>Bacteria</taxon>
        <taxon>Bacillati</taxon>
        <taxon>Bacillota</taxon>
        <taxon>Bacilli</taxon>
        <taxon>Bacillales</taxon>
        <taxon>Paenibacillaceae</taxon>
        <taxon>Paenibacillus</taxon>
    </lineage>
</organism>
<name>A0A5R9FXD3_9BACL</name>
<protein>
    <submittedName>
        <fullName evidence="2">Zinc ribbon domain-containing protein</fullName>
    </submittedName>
</protein>
<sequence length="137" mass="14924">MDLLKKLKSGASKAADVAQQTVEMTKLAAQITVRKREIEKYMTLIGQEVYEARAAGDPSLAEARVEEWCSAVSGLKQDIATLERQMRYVRNEKTCSCGKAVPGDANYCPACGRPQDLDASQEVINIDATGVADNREA</sequence>
<evidence type="ECO:0000313" key="2">
    <source>
        <dbReference type="EMBL" id="TLS48682.1"/>
    </source>
</evidence>
<dbReference type="RefSeq" id="WP_138197952.1">
    <property type="nucleotide sequence ID" value="NZ_VCIW01000031.1"/>
</dbReference>
<gene>
    <name evidence="2" type="ORF">FE782_29555</name>
</gene>